<dbReference type="OrthoDB" id="3790359at2"/>
<dbReference type="InterPro" id="IPR003870">
    <property type="entry name" value="DUF222"/>
</dbReference>
<protein>
    <recommendedName>
        <fullName evidence="2">DUF222 domain-containing protein</fullName>
    </recommendedName>
</protein>
<sequence length="580" mass="62642">MDEDLEQLDLGGLAAAASVCASAEMAAGCRLLQIAAIWADNHPADGIFHQRTPLAVAGERTMQFGGEGTPDVAEFAPAELAPEIGESVYQATSLLADALDLRHRFPMIWRRVTSGSVRARLARRVAFRTRTLTTAQAAEIDAEIAPTLGQLSFYRLELRLDAAILRVDHVNVARRAEEAAKQRSVRMGRSTEEGLTTIYATMDTPDAIALDATVDRLADILAGQRDALPAGVPDRAAQSKDEWRAVAAGLLGKPLIAARVIADHEQPDLFDDLEFGHDPTGDVREQADPDDVPEHAHSDKGPELVEGLQPDAASTTPGAPRQPAAAESGNQSRTAPNPQPAGIWAPRDRERLLLELARRIDPNRLAPRSVLHIHISPDAIDGSTDEVRIARVEQLGPHLISTVRQWLDGSRVSVQTIIDSDRIPSVDRYEVPAMMAEALLARSPGSVFPWSSGRHLDHDHTIPYRPPPSGPPGQTGLGKLGPLSRREHRFKTHGRISVLQPDAGTFVWRTRFGRVLITNPAGTHDLGGGPFADAVWRAAISVDDPTGVPAGDERLAETIKLVRLGYPDTRPTRRASSAGG</sequence>
<keyword evidence="4" id="KW-1185">Reference proteome</keyword>
<evidence type="ECO:0000313" key="3">
    <source>
        <dbReference type="EMBL" id="SDS79435.1"/>
    </source>
</evidence>
<gene>
    <name evidence="3" type="ORF">SAMN04489812_3055</name>
</gene>
<feature type="region of interest" description="Disordered" evidence="1">
    <location>
        <begin position="270"/>
        <end position="346"/>
    </location>
</feature>
<evidence type="ECO:0000259" key="2">
    <source>
        <dbReference type="Pfam" id="PF02720"/>
    </source>
</evidence>
<accession>A0A1H1V3Y2</accession>
<proteinExistence type="predicted"/>
<dbReference type="AlphaFoldDB" id="A0A1H1V3Y2"/>
<feature type="domain" description="DUF222" evidence="2">
    <location>
        <begin position="75"/>
        <end position="241"/>
    </location>
</feature>
<reference evidence="3 4" key="1">
    <citation type="submission" date="2016-10" db="EMBL/GenBank/DDBJ databases">
        <authorList>
            <person name="de Groot N.N."/>
        </authorList>
    </citation>
    <scope>NUCLEOTIDE SEQUENCE [LARGE SCALE GENOMIC DNA]</scope>
    <source>
        <strain evidence="3 4">DSM 21800</strain>
    </source>
</reference>
<dbReference type="Pfam" id="PF02720">
    <property type="entry name" value="DUF222"/>
    <property type="match status" value="1"/>
</dbReference>
<feature type="region of interest" description="Disordered" evidence="1">
    <location>
        <begin position="459"/>
        <end position="482"/>
    </location>
</feature>
<feature type="compositionally biased region" description="Basic and acidic residues" evidence="1">
    <location>
        <begin position="274"/>
        <end position="303"/>
    </location>
</feature>
<evidence type="ECO:0000256" key="1">
    <source>
        <dbReference type="SAM" id="MobiDB-lite"/>
    </source>
</evidence>
<dbReference type="Proteomes" id="UP000199103">
    <property type="component" value="Chromosome I"/>
</dbReference>
<organism evidence="3 4">
    <name type="scientific">Microlunatus soli</name>
    <dbReference type="NCBI Taxonomy" id="630515"/>
    <lineage>
        <taxon>Bacteria</taxon>
        <taxon>Bacillati</taxon>
        <taxon>Actinomycetota</taxon>
        <taxon>Actinomycetes</taxon>
        <taxon>Propionibacteriales</taxon>
        <taxon>Propionibacteriaceae</taxon>
        <taxon>Microlunatus</taxon>
    </lineage>
</organism>
<name>A0A1H1V3Y2_9ACTN</name>
<evidence type="ECO:0000313" key="4">
    <source>
        <dbReference type="Proteomes" id="UP000199103"/>
    </source>
</evidence>
<dbReference type="RefSeq" id="WP_091526114.1">
    <property type="nucleotide sequence ID" value="NZ_LT629772.1"/>
</dbReference>
<dbReference type="EMBL" id="LT629772">
    <property type="protein sequence ID" value="SDS79435.1"/>
    <property type="molecule type" value="Genomic_DNA"/>
</dbReference>